<dbReference type="OrthoDB" id="3577843at2"/>
<name>A0A4R1I9Z0_PSEEN</name>
<evidence type="ECO:0000313" key="2">
    <source>
        <dbReference type="Proteomes" id="UP000295560"/>
    </source>
</evidence>
<dbReference type="RefSeq" id="WP_132425393.1">
    <property type="nucleotide sequence ID" value="NZ_SMFZ01000001.1"/>
</dbReference>
<comment type="caution">
    <text evidence="1">The sequence shown here is derived from an EMBL/GenBank/DDBJ whole genome shotgun (WGS) entry which is preliminary data.</text>
</comment>
<organism evidence="1 2">
    <name type="scientific">Pseudonocardia endophytica</name>
    <dbReference type="NCBI Taxonomy" id="401976"/>
    <lineage>
        <taxon>Bacteria</taxon>
        <taxon>Bacillati</taxon>
        <taxon>Actinomycetota</taxon>
        <taxon>Actinomycetes</taxon>
        <taxon>Pseudonocardiales</taxon>
        <taxon>Pseudonocardiaceae</taxon>
        <taxon>Pseudonocardia</taxon>
    </lineage>
</organism>
<dbReference type="Proteomes" id="UP000295560">
    <property type="component" value="Unassembled WGS sequence"/>
</dbReference>
<sequence length="108" mass="11943">MTTAGTAVRSGARAARGWQVRRANRRALARFGDFWAALQRVGDALADAEKAAKAADDTKQRPAGQRHWNVATASEVRAAIKKCRASLRIVSAQAKRFEPELIAKDWRR</sequence>
<dbReference type="EMBL" id="SMFZ01000001">
    <property type="protein sequence ID" value="TCK27122.1"/>
    <property type="molecule type" value="Genomic_DNA"/>
</dbReference>
<proteinExistence type="predicted"/>
<evidence type="ECO:0000313" key="1">
    <source>
        <dbReference type="EMBL" id="TCK27122.1"/>
    </source>
</evidence>
<keyword evidence="2" id="KW-1185">Reference proteome</keyword>
<dbReference type="AlphaFoldDB" id="A0A4R1I9Z0"/>
<reference evidence="1 2" key="1">
    <citation type="submission" date="2019-03" db="EMBL/GenBank/DDBJ databases">
        <title>Sequencing the genomes of 1000 actinobacteria strains.</title>
        <authorList>
            <person name="Klenk H.-P."/>
        </authorList>
    </citation>
    <scope>NUCLEOTIDE SEQUENCE [LARGE SCALE GENOMIC DNA]</scope>
    <source>
        <strain evidence="1 2">DSM 44969</strain>
    </source>
</reference>
<gene>
    <name evidence="1" type="ORF">EV378_2980</name>
</gene>
<protein>
    <submittedName>
        <fullName evidence="1">Uncharacterized protein</fullName>
    </submittedName>
</protein>
<accession>A0A4R1I9Z0</accession>